<proteinExistence type="predicted"/>
<evidence type="ECO:0000259" key="3">
    <source>
        <dbReference type="Pfam" id="PF08323"/>
    </source>
</evidence>
<dbReference type="SUPFAM" id="SSF53756">
    <property type="entry name" value="UDP-Glycosyltransferase/glycogen phosphorylase"/>
    <property type="match status" value="1"/>
</dbReference>
<dbReference type="OrthoDB" id="512920at2759"/>
<dbReference type="Pfam" id="PF08323">
    <property type="entry name" value="Glyco_transf_5"/>
    <property type="match status" value="1"/>
</dbReference>
<reference evidence="4" key="1">
    <citation type="journal article" date="2020" name="Fungal Divers.">
        <title>Resolving the Mortierellaceae phylogeny through synthesis of multi-gene phylogenetics and phylogenomics.</title>
        <authorList>
            <person name="Vandepol N."/>
            <person name="Liber J."/>
            <person name="Desiro A."/>
            <person name="Na H."/>
            <person name="Kennedy M."/>
            <person name="Barry K."/>
            <person name="Grigoriev I.V."/>
            <person name="Miller A.N."/>
            <person name="O'Donnell K."/>
            <person name="Stajich J.E."/>
            <person name="Bonito G."/>
        </authorList>
    </citation>
    <scope>NUCLEOTIDE SEQUENCE</scope>
    <source>
        <strain evidence="4">CK1249</strain>
    </source>
</reference>
<protein>
    <recommendedName>
        <fullName evidence="3">Starch synthase catalytic domain-containing protein</fullName>
    </recommendedName>
</protein>
<dbReference type="EMBL" id="JAAAHY010002127">
    <property type="protein sequence ID" value="KAF9945297.1"/>
    <property type="molecule type" value="Genomic_DNA"/>
</dbReference>
<dbReference type="GO" id="GO:0016757">
    <property type="term" value="F:glycosyltransferase activity"/>
    <property type="evidence" value="ECO:0007669"/>
    <property type="project" value="UniProtKB-KW"/>
</dbReference>
<keyword evidence="5" id="KW-1185">Reference proteome</keyword>
<dbReference type="Gene3D" id="3.40.50.2000">
    <property type="entry name" value="Glycogen Phosphorylase B"/>
    <property type="match status" value="1"/>
</dbReference>
<comment type="caution">
    <text evidence="4">The sequence shown here is derived from an EMBL/GenBank/DDBJ whole genome shotgun (WGS) entry which is preliminary data.</text>
</comment>
<evidence type="ECO:0000313" key="5">
    <source>
        <dbReference type="Proteomes" id="UP000738359"/>
    </source>
</evidence>
<organism evidence="4 5">
    <name type="scientific">Mortierella alpina</name>
    <name type="common">Oleaginous fungus</name>
    <name type="synonym">Mortierella renispora</name>
    <dbReference type="NCBI Taxonomy" id="64518"/>
    <lineage>
        <taxon>Eukaryota</taxon>
        <taxon>Fungi</taxon>
        <taxon>Fungi incertae sedis</taxon>
        <taxon>Mucoromycota</taxon>
        <taxon>Mortierellomycotina</taxon>
        <taxon>Mortierellomycetes</taxon>
        <taxon>Mortierellales</taxon>
        <taxon>Mortierellaceae</taxon>
        <taxon>Mortierella</taxon>
    </lineage>
</organism>
<keyword evidence="2" id="KW-0808">Transferase</keyword>
<feature type="domain" description="Starch synthase catalytic" evidence="3">
    <location>
        <begin position="40"/>
        <end position="241"/>
    </location>
</feature>
<keyword evidence="1" id="KW-0328">Glycosyltransferase</keyword>
<sequence length="286" mass="33089">MMLTEFYYSSLTYAATRTFRDVKYQGLTLDSSTDHQDQIHVYHIAKEFGPASMGGLGMVVTALAVAQQQEQHTVNVVMPHYSFLDEERDIDVAYHITLSIDIRDELQELRQVRFQVHSFQYFEAYDEQALNPVTVWLIGPGDVQPFDRAFNVDDARKIYFQPKALPSEWRDLFFSKAAATFLRSQSQTTRSSEAGLWRPHTVDVIHLHGATNALILHYLQPTHWSRHSTELQPALIYTLHDYLEELLYSNGMESFNKFDDGVCYDNGSTNSSSWIRCHSIRHRRIC</sequence>
<accession>A0A9P6IUR9</accession>
<dbReference type="AlphaFoldDB" id="A0A9P6IUR9"/>
<evidence type="ECO:0000256" key="2">
    <source>
        <dbReference type="ARBA" id="ARBA00022679"/>
    </source>
</evidence>
<dbReference type="InterPro" id="IPR013534">
    <property type="entry name" value="Starch_synth_cat_dom"/>
</dbReference>
<gene>
    <name evidence="4" type="ORF">BGZ70_003906</name>
</gene>
<name>A0A9P6IUR9_MORAP</name>
<dbReference type="Proteomes" id="UP000738359">
    <property type="component" value="Unassembled WGS sequence"/>
</dbReference>
<evidence type="ECO:0000313" key="4">
    <source>
        <dbReference type="EMBL" id="KAF9945297.1"/>
    </source>
</evidence>
<evidence type="ECO:0000256" key="1">
    <source>
        <dbReference type="ARBA" id="ARBA00022676"/>
    </source>
</evidence>